<organism evidence="2 3">
    <name type="scientific">Favolaschia claudopus</name>
    <dbReference type="NCBI Taxonomy" id="2862362"/>
    <lineage>
        <taxon>Eukaryota</taxon>
        <taxon>Fungi</taxon>
        <taxon>Dikarya</taxon>
        <taxon>Basidiomycota</taxon>
        <taxon>Agaricomycotina</taxon>
        <taxon>Agaricomycetes</taxon>
        <taxon>Agaricomycetidae</taxon>
        <taxon>Agaricales</taxon>
        <taxon>Marasmiineae</taxon>
        <taxon>Mycenaceae</taxon>
        <taxon>Favolaschia</taxon>
    </lineage>
</organism>
<gene>
    <name evidence="2" type="ORF">R3P38DRAFT_3210158</name>
</gene>
<keyword evidence="3" id="KW-1185">Reference proteome</keyword>
<dbReference type="AlphaFoldDB" id="A0AAW0AIW4"/>
<reference evidence="2 3" key="1">
    <citation type="journal article" date="2024" name="J Genomics">
        <title>Draft genome sequencing and assembly of Favolaschia claudopus CIRM-BRFM 2984 isolated from oak limbs.</title>
        <authorList>
            <person name="Navarro D."/>
            <person name="Drula E."/>
            <person name="Chaduli D."/>
            <person name="Cazenave R."/>
            <person name="Ahrendt S."/>
            <person name="Wang J."/>
            <person name="Lipzen A."/>
            <person name="Daum C."/>
            <person name="Barry K."/>
            <person name="Grigoriev I.V."/>
            <person name="Favel A."/>
            <person name="Rosso M.N."/>
            <person name="Martin F."/>
        </authorList>
    </citation>
    <scope>NUCLEOTIDE SEQUENCE [LARGE SCALE GENOMIC DNA]</scope>
    <source>
        <strain evidence="2 3">CIRM-BRFM 2984</strain>
    </source>
</reference>
<sequence length="64" mass="7082">MPRQVLSDSESEDERAAPAPPPAKPSRTSRDDLSGNMILDTRTCILLVMQQQVSTVVDNLWNSL</sequence>
<dbReference type="Proteomes" id="UP001362999">
    <property type="component" value="Unassembled WGS sequence"/>
</dbReference>
<evidence type="ECO:0000313" key="2">
    <source>
        <dbReference type="EMBL" id="KAK7012304.1"/>
    </source>
</evidence>
<proteinExistence type="predicted"/>
<name>A0AAW0AIW4_9AGAR</name>
<comment type="caution">
    <text evidence="2">The sequence shown here is derived from an EMBL/GenBank/DDBJ whole genome shotgun (WGS) entry which is preliminary data.</text>
</comment>
<feature type="region of interest" description="Disordered" evidence="1">
    <location>
        <begin position="1"/>
        <end position="35"/>
    </location>
</feature>
<dbReference type="EMBL" id="JAWWNJ010000066">
    <property type="protein sequence ID" value="KAK7012304.1"/>
    <property type="molecule type" value="Genomic_DNA"/>
</dbReference>
<protein>
    <submittedName>
        <fullName evidence="2">Uncharacterized protein</fullName>
    </submittedName>
</protein>
<evidence type="ECO:0000256" key="1">
    <source>
        <dbReference type="SAM" id="MobiDB-lite"/>
    </source>
</evidence>
<evidence type="ECO:0000313" key="3">
    <source>
        <dbReference type="Proteomes" id="UP001362999"/>
    </source>
</evidence>
<accession>A0AAW0AIW4</accession>